<accession>A0A6N1NNM1</accession>
<organism evidence="1">
    <name type="scientific">Tupanvirus deep ocean</name>
    <dbReference type="NCBI Taxonomy" id="2126984"/>
    <lineage>
        <taxon>Viruses</taxon>
        <taxon>Varidnaviria</taxon>
        <taxon>Bamfordvirae</taxon>
        <taxon>Nucleocytoviricota</taxon>
        <taxon>Megaviricetes</taxon>
        <taxon>Imitervirales</taxon>
        <taxon>Mimiviridae</taxon>
        <taxon>Megamimivirinae</taxon>
        <taxon>Tupanvirus</taxon>
        <taxon>Tupanvirus altamarinense</taxon>
    </lineage>
</organism>
<protein>
    <submittedName>
        <fullName evidence="1">Putative ORFan</fullName>
    </submittedName>
</protein>
<sequence length="52" mass="5845">MSVFFNFYLINHFIKQLIKVHSVGIEPTSPISEGVLPLNYKRRGNSPDGLAV</sequence>
<reference evidence="1" key="1">
    <citation type="submission" date="2017-06" db="EMBL/GenBank/DDBJ databases">
        <authorList>
            <person name="Assis F.L."/>
            <person name="Abrahao J.S."/>
            <person name="Silva L."/>
            <person name="Khalil J.B."/>
            <person name="Rodrigues R."/>
            <person name="Silva L.S."/>
            <person name="Boratto P."/>
            <person name="Andrade M."/>
            <person name="Kroon E.G."/>
            <person name="Ribeiro B."/>
            <person name="Bergier I."/>
            <person name="Seligmann H."/>
            <person name="Ghigo E."/>
            <person name="Colson P."/>
            <person name="Levasseur A."/>
            <person name="Raoult D."/>
            <person name="Scola B.L."/>
        </authorList>
    </citation>
    <scope>NUCLEOTIDE SEQUENCE</scope>
    <source>
        <strain evidence="1">Deep ocean</strain>
    </source>
</reference>
<dbReference type="RefSeq" id="YP_010780281.1">
    <property type="nucleotide sequence ID" value="NC_075038.1"/>
</dbReference>
<name>A0A6N1NNM1_9VIRU</name>
<dbReference type="KEGG" id="vg:80516972"/>
<dbReference type="GeneID" id="80516972"/>
<evidence type="ECO:0000313" key="1">
    <source>
        <dbReference type="EMBL" id="QKU33673.1"/>
    </source>
</evidence>
<proteinExistence type="predicted"/>
<dbReference type="EMBL" id="MF405918">
    <property type="protein sequence ID" value="QKU33673.1"/>
    <property type="molecule type" value="Genomic_DNA"/>
</dbReference>
<reference evidence="1" key="2">
    <citation type="journal article" date="2018" name="Nat. Commun.">
        <title>Tailed giant Tupanvirus possesses the most complete translational apparatus of the known virosphere.</title>
        <authorList>
            <person name="Abrahao J."/>
            <person name="Silva L."/>
            <person name="Silva L.S."/>
            <person name="Khalil J.Y.B."/>
            <person name="Rodrigues R."/>
            <person name="Arantes T."/>
            <person name="Assis F."/>
            <person name="Boratto P."/>
            <person name="Andrade M."/>
            <person name="Kroon E.G."/>
            <person name="Ribeiro B."/>
            <person name="Bergier I."/>
            <person name="Seligmann H."/>
            <person name="Ghigo E."/>
            <person name="Colson P."/>
            <person name="Levasseur A."/>
            <person name="Kroemer G."/>
            <person name="Raoult D."/>
            <person name="La Scola B."/>
        </authorList>
    </citation>
    <scope>NUCLEOTIDE SEQUENCE [LARGE SCALE GENOMIC DNA]</scope>
    <source>
        <strain evidence="1">Deep ocean</strain>
    </source>
</reference>